<keyword evidence="11" id="KW-1185">Reference proteome</keyword>
<dbReference type="SMART" id="SM00542">
    <property type="entry name" value="FYRC"/>
    <property type="match status" value="1"/>
</dbReference>
<dbReference type="PANTHER" id="PTHR10694:SF105">
    <property type="entry name" value="LYSINE-SPECIFIC DEMETHYLASE JMJ14"/>
    <property type="match status" value="1"/>
</dbReference>
<feature type="domain" description="JmjN" evidence="7">
    <location>
        <begin position="80"/>
        <end position="121"/>
    </location>
</feature>
<dbReference type="GO" id="GO:0000785">
    <property type="term" value="C:chromatin"/>
    <property type="evidence" value="ECO:0007669"/>
    <property type="project" value="TreeGrafter"/>
</dbReference>
<feature type="compositionally biased region" description="Polar residues" evidence="5">
    <location>
        <begin position="45"/>
        <end position="63"/>
    </location>
</feature>
<dbReference type="GO" id="GO:0005634">
    <property type="term" value="C:nucleus"/>
    <property type="evidence" value="ECO:0007669"/>
    <property type="project" value="UniProtKB-SubCell"/>
</dbReference>
<feature type="compositionally biased region" description="Basic residues" evidence="5">
    <location>
        <begin position="151"/>
        <end position="176"/>
    </location>
</feature>
<name>A0A5N5JUF4_9ROSI</name>
<dbReference type="SMART" id="SM00541">
    <property type="entry name" value="FYRN"/>
    <property type="match status" value="1"/>
</dbReference>
<evidence type="ECO:0000256" key="4">
    <source>
        <dbReference type="ARBA" id="ARBA00023242"/>
    </source>
</evidence>
<dbReference type="Pfam" id="PF05964">
    <property type="entry name" value="FYRN"/>
    <property type="match status" value="1"/>
</dbReference>
<dbReference type="PROSITE" id="PS51183">
    <property type="entry name" value="JMJN"/>
    <property type="match status" value="1"/>
</dbReference>
<evidence type="ECO:0008006" key="12">
    <source>
        <dbReference type="Google" id="ProtNLM"/>
    </source>
</evidence>
<evidence type="ECO:0000313" key="9">
    <source>
        <dbReference type="EMBL" id="KAB5521774.1"/>
    </source>
</evidence>
<dbReference type="SMART" id="SM00558">
    <property type="entry name" value="JmjC"/>
    <property type="match status" value="1"/>
</dbReference>
<keyword evidence="6" id="KW-1133">Transmembrane helix</keyword>
<evidence type="ECO:0000259" key="8">
    <source>
        <dbReference type="PROSITE" id="PS51184"/>
    </source>
</evidence>
<keyword evidence="6" id="KW-0812">Transmembrane</keyword>
<reference evidence="11" key="1">
    <citation type="journal article" date="2019" name="Gigascience">
        <title>De novo genome assembly of the endangered Acer yangbiense, a plant species with extremely small populations endemic to Yunnan Province, China.</title>
        <authorList>
            <person name="Yang J."/>
            <person name="Wariss H.M."/>
            <person name="Tao L."/>
            <person name="Zhang R."/>
            <person name="Yun Q."/>
            <person name="Hollingsworth P."/>
            <person name="Dao Z."/>
            <person name="Luo G."/>
            <person name="Guo H."/>
            <person name="Ma Y."/>
            <person name="Sun W."/>
        </authorList>
    </citation>
    <scope>NUCLEOTIDE SEQUENCE [LARGE SCALE GENOMIC DNA]</scope>
    <source>
        <strain evidence="11">cv. br00</strain>
    </source>
</reference>
<protein>
    <recommendedName>
        <fullName evidence="12">JmjC domain-containing protein</fullName>
    </recommendedName>
</protein>
<keyword evidence="2" id="KW-0560">Oxidoreductase</keyword>
<evidence type="ECO:0000313" key="10">
    <source>
        <dbReference type="EMBL" id="KAB5521792.1"/>
    </source>
</evidence>
<keyword evidence="6" id="KW-0472">Membrane</keyword>
<dbReference type="SUPFAM" id="SSF51197">
    <property type="entry name" value="Clavaminate synthase-like"/>
    <property type="match status" value="1"/>
</dbReference>
<dbReference type="InterPro" id="IPR004198">
    <property type="entry name" value="Znf_C5HC2"/>
</dbReference>
<gene>
    <name evidence="9" type="ORF">DKX38_026093</name>
    <name evidence="10" type="ORF">DKX38_026111</name>
</gene>
<dbReference type="Pfam" id="PF05965">
    <property type="entry name" value="FYRC"/>
    <property type="match status" value="1"/>
</dbReference>
<feature type="region of interest" description="Disordered" evidence="5">
    <location>
        <begin position="45"/>
        <end position="65"/>
    </location>
</feature>
<dbReference type="PANTHER" id="PTHR10694">
    <property type="entry name" value="LYSINE-SPECIFIC DEMETHYLASE"/>
    <property type="match status" value="1"/>
</dbReference>
<feature type="domain" description="JmjC" evidence="8">
    <location>
        <begin position="282"/>
        <end position="448"/>
    </location>
</feature>
<dbReference type="Pfam" id="PF02375">
    <property type="entry name" value="JmjN"/>
    <property type="match status" value="1"/>
</dbReference>
<evidence type="ECO:0000256" key="5">
    <source>
        <dbReference type="SAM" id="MobiDB-lite"/>
    </source>
</evidence>
<reference evidence="9" key="3">
    <citation type="submission" date="2019-05" db="EMBL/GenBank/DDBJ databases">
        <authorList>
            <person name="Zhang R."/>
        </authorList>
    </citation>
    <scope>NUCLEOTIDE SEQUENCE [LARGE SCALE GENOMIC DNA]</scope>
    <source>
        <strain evidence="9">Br00</strain>
        <tissue evidence="9">Leaf</tissue>
    </source>
</reference>
<dbReference type="EMBL" id="VDCV01000016">
    <property type="protein sequence ID" value="KAB5521792.1"/>
    <property type="molecule type" value="Genomic_DNA"/>
</dbReference>
<dbReference type="InterPro" id="IPR003347">
    <property type="entry name" value="JmjC_dom"/>
</dbReference>
<keyword evidence="3" id="KW-0408">Iron</keyword>
<dbReference type="InterPro" id="IPR003889">
    <property type="entry name" value="FYrich_C"/>
</dbReference>
<feature type="region of interest" description="Disordered" evidence="5">
    <location>
        <begin position="150"/>
        <end position="179"/>
    </location>
</feature>
<feature type="transmembrane region" description="Helical" evidence="6">
    <location>
        <begin position="5"/>
        <end position="23"/>
    </location>
</feature>
<dbReference type="EMBL" id="VDCV01000016">
    <property type="protein sequence ID" value="KAB5521774.1"/>
    <property type="molecule type" value="Genomic_DNA"/>
</dbReference>
<evidence type="ECO:0000256" key="1">
    <source>
        <dbReference type="ARBA" id="ARBA00004123"/>
    </source>
</evidence>
<proteinExistence type="predicted"/>
<dbReference type="Gene3D" id="2.60.120.650">
    <property type="entry name" value="Cupin"/>
    <property type="match status" value="1"/>
</dbReference>
<dbReference type="Gene3D" id="3.30.160.360">
    <property type="match status" value="1"/>
</dbReference>
<dbReference type="PROSITE" id="PS51184">
    <property type="entry name" value="JMJC"/>
    <property type="match status" value="1"/>
</dbReference>
<dbReference type="Pfam" id="PF02928">
    <property type="entry name" value="zf-C5HC2"/>
    <property type="match status" value="1"/>
</dbReference>
<comment type="subcellular location">
    <subcellularLocation>
        <location evidence="1">Nucleus</location>
    </subcellularLocation>
</comment>
<dbReference type="SMART" id="SM00545">
    <property type="entry name" value="JmjN"/>
    <property type="match status" value="1"/>
</dbReference>
<evidence type="ECO:0000313" key="11">
    <source>
        <dbReference type="Proteomes" id="UP000326939"/>
    </source>
</evidence>
<dbReference type="GO" id="GO:0048731">
    <property type="term" value="P:system development"/>
    <property type="evidence" value="ECO:0007669"/>
    <property type="project" value="UniProtKB-ARBA"/>
</dbReference>
<evidence type="ECO:0000256" key="2">
    <source>
        <dbReference type="ARBA" id="ARBA00023002"/>
    </source>
</evidence>
<evidence type="ECO:0000256" key="6">
    <source>
        <dbReference type="SAM" id="Phobius"/>
    </source>
</evidence>
<evidence type="ECO:0000259" key="7">
    <source>
        <dbReference type="PROSITE" id="PS51183"/>
    </source>
</evidence>
<dbReference type="Pfam" id="PF02373">
    <property type="entry name" value="JmjC"/>
    <property type="match status" value="1"/>
</dbReference>
<keyword evidence="4" id="KW-0539">Nucleus</keyword>
<evidence type="ECO:0000256" key="3">
    <source>
        <dbReference type="ARBA" id="ARBA00023004"/>
    </source>
</evidence>
<dbReference type="InterPro" id="IPR003349">
    <property type="entry name" value="JmjN"/>
</dbReference>
<comment type="caution">
    <text evidence="9">The sequence shown here is derived from an EMBL/GenBank/DDBJ whole genome shotgun (WGS) entry which is preliminary data.</text>
</comment>
<organism evidence="9 11">
    <name type="scientific">Salix brachista</name>
    <dbReference type="NCBI Taxonomy" id="2182728"/>
    <lineage>
        <taxon>Eukaryota</taxon>
        <taxon>Viridiplantae</taxon>
        <taxon>Streptophyta</taxon>
        <taxon>Embryophyta</taxon>
        <taxon>Tracheophyta</taxon>
        <taxon>Spermatophyta</taxon>
        <taxon>Magnoliopsida</taxon>
        <taxon>eudicotyledons</taxon>
        <taxon>Gunneridae</taxon>
        <taxon>Pentapetalae</taxon>
        <taxon>rosids</taxon>
        <taxon>fabids</taxon>
        <taxon>Malpighiales</taxon>
        <taxon>Salicaceae</taxon>
        <taxon>Saliceae</taxon>
        <taxon>Salix</taxon>
    </lineage>
</organism>
<dbReference type="GO" id="GO:0034647">
    <property type="term" value="F:histone H3K4me/H3K4me2/H3K4me3 demethylase activity"/>
    <property type="evidence" value="ECO:0007669"/>
    <property type="project" value="TreeGrafter"/>
</dbReference>
<dbReference type="InterPro" id="IPR003888">
    <property type="entry name" value="FYrich_N"/>
</dbReference>
<dbReference type="PROSITE" id="PS51543">
    <property type="entry name" value="FYRC"/>
    <property type="match status" value="1"/>
</dbReference>
<reference evidence="9" key="2">
    <citation type="journal article" date="2019" name="Nat. Commun.">
        <title>Genome-wide analysis of Cushion willow provides insights into alpine plant divergence in a biodiversity hotspot.</title>
        <authorList>
            <person name="Chen J.H."/>
            <person name="Huang Y."/>
            <person name="Brachi B."/>
            <person name="Yun Q.Z."/>
            <person name="Zhang W."/>
            <person name="Lu W."/>
            <person name="Li H.N."/>
            <person name="Li W.Q."/>
            <person name="Sun X.D."/>
            <person name="Wang G.Y."/>
            <person name="He J."/>
            <person name="Zhou Z."/>
            <person name="Chen K.Y."/>
            <person name="Ji Y.H."/>
            <person name="Shi M.M."/>
            <person name="Sun W.G."/>
            <person name="Yang Y.P."/>
            <person name="Zhang R.G."/>
            <person name="Abbott R.J."/>
            <person name="Sun H."/>
        </authorList>
    </citation>
    <scope>NUCLEOTIDE SEQUENCE</scope>
    <source>
        <strain evidence="9">Br00</strain>
        <tissue evidence="9">Leaf</tissue>
    </source>
</reference>
<dbReference type="GO" id="GO:0010468">
    <property type="term" value="P:regulation of gene expression"/>
    <property type="evidence" value="ECO:0007669"/>
    <property type="project" value="TreeGrafter"/>
</dbReference>
<accession>A0A5N5JUF4</accession>
<dbReference type="PROSITE" id="PS51542">
    <property type="entry name" value="FYRN"/>
    <property type="match status" value="1"/>
</dbReference>
<sequence length="1077" mass="122258">MSKRLVLFVLNIVIICIVLIWDVEKTGSLIICLSLNQNDHSIKQSWRSDNTTKSPRSPQNQKVTARWDPVEACRPLIDDAPVFYPTVEEFEDTLGYISKIRVKAESYGICRIVPPPSWSPPCCLKDKDIWEHAKFSTRIQYVELLQNREPMKKKSKSRKRKRRYSRMGTTRRRKRKLTDSSIEGNDETFGFHSGSDFTLEEFEKEAAYFKECYFGTKDPMDDGTETQKWEPSVEDIEGEYWRIVEKPTDEVKVLYGADLETATFGSGFPKVSALMTEGDSDQYVVSGWNLNNLPRLPGSVLCFEECDVSGVLVPWLYVGTCFSSFCWHVEDHHLYSLNYLHWGDPKIWYGVPESHASNLEDAMRKHLPDLFEEQPDLLHALVTQLSPSVLKAEGVPVYRVVQQSGEFVLTFPRAYHSGFNCGFNCAEAVNVAPVDWLAHGQHAVELYSEQRRKTSISHDKLLMRAAQEANHALRELLLLGKETPENLRWRTVCGKDGVLTAAVKTRVKTEEERIKCLPTNLRLQKMEKEFDLLNERECFLCFYDLHLSSASCKCSPERFACLKHASHFCSCEIDQRYVLLRYTMDELNTLVDGLEGESHALKVWASEEQGLVSLGDNGTRVPELELKTEEFQTNYSNYSKRKESPHCSTKTKENLSTRGSCSFNSNTSSEVIQSESHHNSFNKEAPVMKNKDNVKREGCIDLNIDVMSIDQESKPLLESVGCDNKAISYVKETHGSPCMEETIGSSDAAKEQDREQAVGDCEAKLQELSNKNDPSYPMFTQDTCASHNKLFGVDLLFPRSHSVRPSKSFKTEMNKGGLIVRHVTDQSIPVKKLNPCLEPIDVGSVVFGKLWCCKQAIFPKGFKSRVKFFNVRDPIKNCTYISEVQDAGPLGPLFKVSLEKFPGETLAADISIQKCWEMVVQRLNDEIGRRNSLGEGNLPPSQSINGIEMFGFLSPPIVQAIEALDPDHQCAEYWNHRLANLRNTREVRQLPFGSSCCLTKIKEKMDINLLTQEPGGLFIGGHHSVDEDAQLVLRGLFEKASPEELKTMHRILRSDAQSAEQRVAFTTLMEEIQKTSR</sequence>
<dbReference type="AlphaFoldDB" id="A0A5N5JUF4"/>
<dbReference type="Proteomes" id="UP000326939">
    <property type="component" value="Chromosome 16"/>
</dbReference>